<evidence type="ECO:0000313" key="1">
    <source>
        <dbReference type="EMBL" id="KAI8002717.1"/>
    </source>
</evidence>
<dbReference type="EMBL" id="CM045766">
    <property type="protein sequence ID" value="KAI8002717.1"/>
    <property type="molecule type" value="Genomic_DNA"/>
</dbReference>
<sequence length="210" mass="23879">MDPMLYREAVGGKEEPKLVSQISWSSRLFSWINWSSKPDKKLSKEKMGGKENEDNDNDVPHLMRYINGQQLEQQLTSRKNTILHVAAQFGSKKYVEKILEKSPSRLLRCLLCCLNIDDETPLHIAARGAHSDIVKALIECAKRLDQEVESGGGATKEMLRAANKDNDTALHMAVRHWRNSSVVEWLTKEDPEFTHPPNNAKETPLYLAIE</sequence>
<reference evidence="1 2" key="1">
    <citation type="journal article" date="2022" name="Plant J.">
        <title>Chromosome-level genome of Camellia lanceoleosa provides a valuable resource for understanding genome evolution and self-incompatibility.</title>
        <authorList>
            <person name="Gong W."/>
            <person name="Xiao S."/>
            <person name="Wang L."/>
            <person name="Liao Z."/>
            <person name="Chang Y."/>
            <person name="Mo W."/>
            <person name="Hu G."/>
            <person name="Li W."/>
            <person name="Zhao G."/>
            <person name="Zhu H."/>
            <person name="Hu X."/>
            <person name="Ji K."/>
            <person name="Xiang X."/>
            <person name="Song Q."/>
            <person name="Yuan D."/>
            <person name="Jin S."/>
            <person name="Zhang L."/>
        </authorList>
    </citation>
    <scope>NUCLEOTIDE SEQUENCE [LARGE SCALE GENOMIC DNA]</scope>
    <source>
        <strain evidence="1">SQ_2022a</strain>
    </source>
</reference>
<comment type="caution">
    <text evidence="1">The sequence shown here is derived from an EMBL/GenBank/DDBJ whole genome shotgun (WGS) entry which is preliminary data.</text>
</comment>
<organism evidence="1 2">
    <name type="scientific">Camellia lanceoleosa</name>
    <dbReference type="NCBI Taxonomy" id="1840588"/>
    <lineage>
        <taxon>Eukaryota</taxon>
        <taxon>Viridiplantae</taxon>
        <taxon>Streptophyta</taxon>
        <taxon>Embryophyta</taxon>
        <taxon>Tracheophyta</taxon>
        <taxon>Spermatophyta</taxon>
        <taxon>Magnoliopsida</taxon>
        <taxon>eudicotyledons</taxon>
        <taxon>Gunneridae</taxon>
        <taxon>Pentapetalae</taxon>
        <taxon>asterids</taxon>
        <taxon>Ericales</taxon>
        <taxon>Theaceae</taxon>
        <taxon>Camellia</taxon>
    </lineage>
</organism>
<accession>A0ACC0GND8</accession>
<gene>
    <name evidence="1" type="ORF">LOK49_LG08G02839</name>
</gene>
<dbReference type="Proteomes" id="UP001060215">
    <property type="component" value="Chromosome 9"/>
</dbReference>
<name>A0ACC0GND8_9ERIC</name>
<protein>
    <submittedName>
        <fullName evidence="1">Protein ACCELERATED CELL DEATH 6</fullName>
    </submittedName>
</protein>
<proteinExistence type="predicted"/>
<evidence type="ECO:0000313" key="2">
    <source>
        <dbReference type="Proteomes" id="UP001060215"/>
    </source>
</evidence>
<keyword evidence="2" id="KW-1185">Reference proteome</keyword>